<evidence type="ECO:0000313" key="4">
    <source>
        <dbReference type="Proteomes" id="UP000632886"/>
    </source>
</evidence>
<dbReference type="InterPro" id="IPR018302">
    <property type="entry name" value="CenpF/LEK1_Rb-prot-bd"/>
</dbReference>
<feature type="non-terminal residue" evidence="3">
    <location>
        <position position="178"/>
    </location>
</feature>
<evidence type="ECO:0000259" key="2">
    <source>
        <dbReference type="Pfam" id="PF10490"/>
    </source>
</evidence>
<gene>
    <name evidence="3" type="primary">Cenpf</name>
    <name evidence="3" type="ORF">CENBEN_R03157</name>
</gene>
<dbReference type="InterPro" id="IPR043513">
    <property type="entry name" value="Cenp-F"/>
</dbReference>
<dbReference type="AlphaFoldDB" id="A0A852LR20"/>
<comment type="caution">
    <text evidence="3">The sequence shown here is derived from an EMBL/GenBank/DDBJ whole genome shotgun (WGS) entry which is preliminary data.</text>
</comment>
<dbReference type="PANTHER" id="PTHR18874">
    <property type="entry name" value="CMF/LEK/CENP CELL DIVISION-RELATED"/>
    <property type="match status" value="1"/>
</dbReference>
<feature type="compositionally biased region" description="Basic and acidic residues" evidence="1">
    <location>
        <begin position="87"/>
        <end position="99"/>
    </location>
</feature>
<sequence length="178" mass="20074">DENAIPEEMKLKLEETQESTEVKTREGDKYSGKYHSLLAKYYKLEEENEMLKTQISLLNALLKDSASDTVSASLQNSPKSLTASSESIKEMRSNEDATRPSRQRQKCKVNRRDNGESRSPVLESSPKEKRKAGICQNLLDQEDAYYEPDGLPEVVKKGFADIPTGKGSPYILRRTSLN</sequence>
<feature type="compositionally biased region" description="Polar residues" evidence="1">
    <location>
        <begin position="67"/>
        <end position="86"/>
    </location>
</feature>
<dbReference type="GO" id="GO:0005634">
    <property type="term" value="C:nucleus"/>
    <property type="evidence" value="ECO:0007669"/>
    <property type="project" value="TreeGrafter"/>
</dbReference>
<feature type="non-terminal residue" evidence="3">
    <location>
        <position position="1"/>
    </location>
</feature>
<dbReference type="EMBL" id="WBNK01000155">
    <property type="protein sequence ID" value="NXX90427.1"/>
    <property type="molecule type" value="Genomic_DNA"/>
</dbReference>
<evidence type="ECO:0000313" key="3">
    <source>
        <dbReference type="EMBL" id="NXX90427.1"/>
    </source>
</evidence>
<dbReference type="GO" id="GO:0070840">
    <property type="term" value="F:dynein complex binding"/>
    <property type="evidence" value="ECO:0007669"/>
    <property type="project" value="TreeGrafter"/>
</dbReference>
<dbReference type="GO" id="GO:0051310">
    <property type="term" value="P:metaphase chromosome alignment"/>
    <property type="evidence" value="ECO:0007669"/>
    <property type="project" value="TreeGrafter"/>
</dbReference>
<keyword evidence="4" id="KW-1185">Reference proteome</keyword>
<dbReference type="GO" id="GO:0000278">
    <property type="term" value="P:mitotic cell cycle"/>
    <property type="evidence" value="ECO:0007669"/>
    <property type="project" value="TreeGrafter"/>
</dbReference>
<dbReference type="GO" id="GO:0008017">
    <property type="term" value="F:microtubule binding"/>
    <property type="evidence" value="ECO:0007669"/>
    <property type="project" value="InterPro"/>
</dbReference>
<dbReference type="GO" id="GO:0010389">
    <property type="term" value="P:regulation of G2/M transition of mitotic cell cycle"/>
    <property type="evidence" value="ECO:0007669"/>
    <property type="project" value="TreeGrafter"/>
</dbReference>
<protein>
    <submittedName>
        <fullName evidence="3">CENPF protein</fullName>
    </submittedName>
</protein>
<name>A0A852LR20_9AVES</name>
<dbReference type="Pfam" id="PF10490">
    <property type="entry name" value="CENP-F_C_Rb_bdg"/>
    <property type="match status" value="1"/>
</dbReference>
<dbReference type="PANTHER" id="PTHR18874:SF10">
    <property type="entry name" value="CENTROMERE PROTEIN F"/>
    <property type="match status" value="1"/>
</dbReference>
<feature type="domain" description="Kinetochore protein Cenp-F/LEK1 Rb protein-binding" evidence="2">
    <location>
        <begin position="139"/>
        <end position="177"/>
    </location>
</feature>
<evidence type="ECO:0000256" key="1">
    <source>
        <dbReference type="SAM" id="MobiDB-lite"/>
    </source>
</evidence>
<dbReference type="GO" id="GO:0000775">
    <property type="term" value="C:chromosome, centromeric region"/>
    <property type="evidence" value="ECO:0007669"/>
    <property type="project" value="InterPro"/>
</dbReference>
<organism evidence="3 4">
    <name type="scientific">Centropus bengalensis</name>
    <name type="common">lesser coucal</name>
    <dbReference type="NCBI Taxonomy" id="1463675"/>
    <lineage>
        <taxon>Eukaryota</taxon>
        <taxon>Metazoa</taxon>
        <taxon>Chordata</taxon>
        <taxon>Craniata</taxon>
        <taxon>Vertebrata</taxon>
        <taxon>Euteleostomi</taxon>
        <taxon>Archelosauria</taxon>
        <taxon>Archosauria</taxon>
        <taxon>Dinosauria</taxon>
        <taxon>Saurischia</taxon>
        <taxon>Theropoda</taxon>
        <taxon>Coelurosauria</taxon>
        <taxon>Aves</taxon>
        <taxon>Neognathae</taxon>
        <taxon>Neoaves</taxon>
        <taxon>Otidimorphae</taxon>
        <taxon>Cuculiformes</taxon>
        <taxon>Centropidae</taxon>
        <taxon>Centropus</taxon>
    </lineage>
</organism>
<reference evidence="3 4" key="1">
    <citation type="submission" date="2020-02" db="EMBL/GenBank/DDBJ databases">
        <title>Bird 10,000 Genomes (B10K) Project - Family phase.</title>
        <authorList>
            <person name="Zhang G."/>
        </authorList>
    </citation>
    <scope>NUCLEOTIDE SEQUENCE [LARGE SCALE GENOMIC DNA]</scope>
    <source>
        <strain evidence="3">B10K-DU-017-21</strain>
    </source>
</reference>
<feature type="compositionally biased region" description="Basic and acidic residues" evidence="1">
    <location>
        <begin position="7"/>
        <end position="28"/>
    </location>
</feature>
<accession>A0A852LR20</accession>
<dbReference type="GO" id="GO:0000922">
    <property type="term" value="C:spindle pole"/>
    <property type="evidence" value="ECO:0007669"/>
    <property type="project" value="TreeGrafter"/>
</dbReference>
<dbReference type="Proteomes" id="UP000632886">
    <property type="component" value="Unassembled WGS sequence"/>
</dbReference>
<feature type="region of interest" description="Disordered" evidence="1">
    <location>
        <begin position="1"/>
        <end position="28"/>
    </location>
</feature>
<feature type="region of interest" description="Disordered" evidence="1">
    <location>
        <begin position="66"/>
        <end position="133"/>
    </location>
</feature>
<proteinExistence type="predicted"/>